<accession>Q4CVT5</accession>
<name>Q4CVT5_TRYCC</name>
<protein>
    <submittedName>
        <fullName evidence="1">Uncharacterized protein</fullName>
    </submittedName>
</protein>
<dbReference type="EMBL" id="AAHK01001708">
    <property type="protein sequence ID" value="EAN84386.1"/>
    <property type="molecule type" value="Genomic_DNA"/>
</dbReference>
<dbReference type="GeneID" id="3536190"/>
<organism evidence="1 2">
    <name type="scientific">Trypanosoma cruzi (strain CL Brener)</name>
    <dbReference type="NCBI Taxonomy" id="353153"/>
    <lineage>
        <taxon>Eukaryota</taxon>
        <taxon>Discoba</taxon>
        <taxon>Euglenozoa</taxon>
        <taxon>Kinetoplastea</taxon>
        <taxon>Metakinetoplastina</taxon>
        <taxon>Trypanosomatida</taxon>
        <taxon>Trypanosomatidae</taxon>
        <taxon>Trypanosoma</taxon>
        <taxon>Schizotrypanum</taxon>
    </lineage>
</organism>
<evidence type="ECO:0000313" key="1">
    <source>
        <dbReference type="EMBL" id="EAN84386.1"/>
    </source>
</evidence>
<comment type="caution">
    <text evidence="1">The sequence shown here is derived from an EMBL/GenBank/DDBJ whole genome shotgun (WGS) entry which is preliminary data.</text>
</comment>
<dbReference type="InParanoid" id="Q4CVT5"/>
<keyword evidence="2" id="KW-1185">Reference proteome</keyword>
<dbReference type="VEuPathDB" id="TriTrypDB:TcCLB.507731.20"/>
<dbReference type="Proteomes" id="UP000002296">
    <property type="component" value="Unassembled WGS sequence"/>
</dbReference>
<gene>
    <name evidence="1" type="ORF">Tc00.1047053507731.20</name>
</gene>
<dbReference type="PaxDb" id="353153-Q4CVT5"/>
<proteinExistence type="predicted"/>
<reference evidence="1 2" key="1">
    <citation type="journal article" date="2005" name="Science">
        <title>The genome sequence of Trypanosoma cruzi, etiologic agent of Chagas disease.</title>
        <authorList>
            <person name="El-Sayed N.M."/>
            <person name="Myler P.J."/>
            <person name="Bartholomeu D.C."/>
            <person name="Nilsson D."/>
            <person name="Aggarwal G."/>
            <person name="Tran A.N."/>
            <person name="Ghedin E."/>
            <person name="Worthey E.A."/>
            <person name="Delcher A.L."/>
            <person name="Blandin G."/>
            <person name="Westenberger S.J."/>
            <person name="Caler E."/>
            <person name="Cerqueira G.C."/>
            <person name="Branche C."/>
            <person name="Haas B."/>
            <person name="Anupama A."/>
            <person name="Arner E."/>
            <person name="Aslund L."/>
            <person name="Attipoe P."/>
            <person name="Bontempi E."/>
            <person name="Bringaud F."/>
            <person name="Burton P."/>
            <person name="Cadag E."/>
            <person name="Campbell D.A."/>
            <person name="Carrington M."/>
            <person name="Crabtree J."/>
            <person name="Darban H."/>
            <person name="da Silveira J.F."/>
            <person name="de Jong P."/>
            <person name="Edwards K."/>
            <person name="Englund P.T."/>
            <person name="Fazelina G."/>
            <person name="Feldblyum T."/>
            <person name="Ferella M."/>
            <person name="Frasch A.C."/>
            <person name="Gull K."/>
            <person name="Horn D."/>
            <person name="Hou L."/>
            <person name="Huang Y."/>
            <person name="Kindlund E."/>
            <person name="Klingbeil M."/>
            <person name="Kluge S."/>
            <person name="Koo H."/>
            <person name="Lacerda D."/>
            <person name="Levin M.J."/>
            <person name="Lorenzi H."/>
            <person name="Louie T."/>
            <person name="Machado C.R."/>
            <person name="McCulloch R."/>
            <person name="McKenna A."/>
            <person name="Mizuno Y."/>
            <person name="Mottram J.C."/>
            <person name="Nelson S."/>
            <person name="Ochaya S."/>
            <person name="Osoegawa K."/>
            <person name="Pai G."/>
            <person name="Parsons M."/>
            <person name="Pentony M."/>
            <person name="Pettersson U."/>
            <person name="Pop M."/>
            <person name="Ramirez J.L."/>
            <person name="Rinta J."/>
            <person name="Robertson L."/>
            <person name="Salzberg S.L."/>
            <person name="Sanchez D.O."/>
            <person name="Seyler A."/>
            <person name="Sharma R."/>
            <person name="Shetty J."/>
            <person name="Simpson A.J."/>
            <person name="Sisk E."/>
            <person name="Tammi M.T."/>
            <person name="Tarleton R."/>
            <person name="Teixeira S."/>
            <person name="Van Aken S."/>
            <person name="Vogt C."/>
            <person name="Ward P.N."/>
            <person name="Wickstead B."/>
            <person name="Wortman J."/>
            <person name="White O."/>
            <person name="Fraser C.M."/>
            <person name="Stuart K.D."/>
            <person name="Andersson B."/>
        </authorList>
    </citation>
    <scope>NUCLEOTIDE SEQUENCE [LARGE SCALE GENOMIC DNA]</scope>
    <source>
        <strain evidence="1 2">CL Brener</strain>
    </source>
</reference>
<dbReference type="KEGG" id="tcr:507731.20"/>
<dbReference type="RefSeq" id="XP_806237.1">
    <property type="nucleotide sequence ID" value="XM_801144.1"/>
</dbReference>
<evidence type="ECO:0000313" key="2">
    <source>
        <dbReference type="Proteomes" id="UP000002296"/>
    </source>
</evidence>
<sequence length="127" mass="13505">MAHQNGNATTAPSAGLKKVIAGRNFCRHVATVIYFLEKNDVSLMQLQSRSRCNLFYGREACNVKLPNSDAATLLGATVRVDVTAACDINGVSAAKRSRSFVRHSAGRPLHLPAPGIGVEPSRGVESS</sequence>
<dbReference type="AlphaFoldDB" id="Q4CVT5"/>